<dbReference type="Gene3D" id="3.40.50.11500">
    <property type="match status" value="1"/>
</dbReference>
<evidence type="ECO:0000259" key="2">
    <source>
        <dbReference type="Pfam" id="PF02141"/>
    </source>
</evidence>
<evidence type="ECO:0000313" key="3">
    <source>
        <dbReference type="EMBL" id="KAG5186188.1"/>
    </source>
</evidence>
<feature type="region of interest" description="Disordered" evidence="1">
    <location>
        <begin position="3379"/>
        <end position="3412"/>
    </location>
</feature>
<feature type="region of interest" description="Disordered" evidence="1">
    <location>
        <begin position="1"/>
        <end position="154"/>
    </location>
</feature>
<dbReference type="InterPro" id="IPR043153">
    <property type="entry name" value="DENN_C"/>
</dbReference>
<feature type="compositionally biased region" description="Basic and acidic residues" evidence="1">
    <location>
        <begin position="1230"/>
        <end position="1248"/>
    </location>
</feature>
<reference evidence="3" key="1">
    <citation type="submission" date="2021-02" db="EMBL/GenBank/DDBJ databases">
        <title>First Annotated Genome of the Yellow-green Alga Tribonema minus.</title>
        <authorList>
            <person name="Mahan K.M."/>
        </authorList>
    </citation>
    <scope>NUCLEOTIDE SEQUENCE</scope>
    <source>
        <strain evidence="3">UTEX B ZZ1240</strain>
    </source>
</reference>
<feature type="region of interest" description="Disordered" evidence="1">
    <location>
        <begin position="433"/>
        <end position="458"/>
    </location>
</feature>
<organism evidence="3 4">
    <name type="scientific">Tribonema minus</name>
    <dbReference type="NCBI Taxonomy" id="303371"/>
    <lineage>
        <taxon>Eukaryota</taxon>
        <taxon>Sar</taxon>
        <taxon>Stramenopiles</taxon>
        <taxon>Ochrophyta</taxon>
        <taxon>PX clade</taxon>
        <taxon>Xanthophyceae</taxon>
        <taxon>Tribonematales</taxon>
        <taxon>Tribonemataceae</taxon>
        <taxon>Tribonema</taxon>
    </lineage>
</organism>
<feature type="compositionally biased region" description="Low complexity" evidence="1">
    <location>
        <begin position="55"/>
        <end position="66"/>
    </location>
</feature>
<evidence type="ECO:0000256" key="1">
    <source>
        <dbReference type="SAM" id="MobiDB-lite"/>
    </source>
</evidence>
<feature type="compositionally biased region" description="Basic residues" evidence="1">
    <location>
        <begin position="2949"/>
        <end position="2961"/>
    </location>
</feature>
<dbReference type="Proteomes" id="UP000664859">
    <property type="component" value="Unassembled WGS sequence"/>
</dbReference>
<feature type="compositionally biased region" description="Low complexity" evidence="1">
    <location>
        <begin position="1835"/>
        <end position="1848"/>
    </location>
</feature>
<feature type="region of interest" description="Disordered" evidence="1">
    <location>
        <begin position="2490"/>
        <end position="2540"/>
    </location>
</feature>
<protein>
    <recommendedName>
        <fullName evidence="2">cDENN domain-containing protein</fullName>
    </recommendedName>
</protein>
<dbReference type="SUPFAM" id="SSF48452">
    <property type="entry name" value="TPR-like"/>
    <property type="match status" value="1"/>
</dbReference>
<dbReference type="OrthoDB" id="74314at2759"/>
<feature type="compositionally biased region" description="Low complexity" evidence="1">
    <location>
        <begin position="1804"/>
        <end position="1815"/>
    </location>
</feature>
<dbReference type="InterPro" id="IPR011993">
    <property type="entry name" value="PH-like_dom_sf"/>
</dbReference>
<feature type="compositionally biased region" description="Low complexity" evidence="1">
    <location>
        <begin position="2006"/>
        <end position="2026"/>
    </location>
</feature>
<feature type="compositionally biased region" description="Low complexity" evidence="1">
    <location>
        <begin position="832"/>
        <end position="852"/>
    </location>
</feature>
<feature type="compositionally biased region" description="Gly residues" evidence="1">
    <location>
        <begin position="3996"/>
        <end position="4012"/>
    </location>
</feature>
<accession>A0A836CI77</accession>
<proteinExistence type="predicted"/>
<feature type="compositionally biased region" description="Low complexity" evidence="1">
    <location>
        <begin position="2495"/>
        <end position="2507"/>
    </location>
</feature>
<feature type="compositionally biased region" description="Low complexity" evidence="1">
    <location>
        <begin position="3744"/>
        <end position="3754"/>
    </location>
</feature>
<feature type="region of interest" description="Disordered" evidence="1">
    <location>
        <begin position="1505"/>
        <end position="1613"/>
    </location>
</feature>
<gene>
    <name evidence="3" type="ORF">JKP88DRAFT_310417</name>
</gene>
<feature type="compositionally biased region" description="Pro residues" evidence="1">
    <location>
        <begin position="3088"/>
        <end position="3106"/>
    </location>
</feature>
<feature type="compositionally biased region" description="Acidic residues" evidence="1">
    <location>
        <begin position="115"/>
        <end position="127"/>
    </location>
</feature>
<comment type="caution">
    <text evidence="3">The sequence shown here is derived from an EMBL/GenBank/DDBJ whole genome shotgun (WGS) entry which is preliminary data.</text>
</comment>
<dbReference type="SUPFAM" id="SSF50729">
    <property type="entry name" value="PH domain-like"/>
    <property type="match status" value="1"/>
</dbReference>
<feature type="region of interest" description="Disordered" evidence="1">
    <location>
        <begin position="742"/>
        <end position="790"/>
    </location>
</feature>
<feature type="compositionally biased region" description="Low complexity" evidence="1">
    <location>
        <begin position="750"/>
        <end position="761"/>
    </location>
</feature>
<feature type="region of interest" description="Disordered" evidence="1">
    <location>
        <begin position="820"/>
        <end position="890"/>
    </location>
</feature>
<feature type="compositionally biased region" description="Polar residues" evidence="1">
    <location>
        <begin position="3508"/>
        <end position="3522"/>
    </location>
</feature>
<feature type="compositionally biased region" description="Polar residues" evidence="1">
    <location>
        <begin position="2124"/>
        <end position="2136"/>
    </location>
</feature>
<feature type="region of interest" description="Disordered" evidence="1">
    <location>
        <begin position="1801"/>
        <end position="1887"/>
    </location>
</feature>
<feature type="region of interest" description="Disordered" evidence="1">
    <location>
        <begin position="2124"/>
        <end position="2163"/>
    </location>
</feature>
<feature type="region of interest" description="Disordered" evidence="1">
    <location>
        <begin position="3262"/>
        <end position="3281"/>
    </location>
</feature>
<feature type="compositionally biased region" description="Low complexity" evidence="1">
    <location>
        <begin position="444"/>
        <end position="455"/>
    </location>
</feature>
<feature type="compositionally biased region" description="Polar residues" evidence="1">
    <location>
        <begin position="1587"/>
        <end position="1599"/>
    </location>
</feature>
<dbReference type="EMBL" id="JAFCMP010000113">
    <property type="protein sequence ID" value="KAG5186188.1"/>
    <property type="molecule type" value="Genomic_DNA"/>
</dbReference>
<feature type="compositionally biased region" description="Low complexity" evidence="1">
    <location>
        <begin position="3975"/>
        <end position="3995"/>
    </location>
</feature>
<feature type="compositionally biased region" description="Acidic residues" evidence="1">
    <location>
        <begin position="1517"/>
        <end position="1532"/>
    </location>
</feature>
<feature type="compositionally biased region" description="Gly residues" evidence="1">
    <location>
        <begin position="3812"/>
        <end position="3829"/>
    </location>
</feature>
<feature type="region of interest" description="Disordered" evidence="1">
    <location>
        <begin position="3784"/>
        <end position="3875"/>
    </location>
</feature>
<dbReference type="Pfam" id="PF02141">
    <property type="entry name" value="DENN"/>
    <property type="match status" value="1"/>
</dbReference>
<feature type="compositionally biased region" description="Gly residues" evidence="1">
    <location>
        <begin position="1552"/>
        <end position="1569"/>
    </location>
</feature>
<dbReference type="Gene3D" id="2.30.29.30">
    <property type="entry name" value="Pleckstrin-homology domain (PH domain)/Phosphotyrosine-binding domain (PTB)"/>
    <property type="match status" value="1"/>
</dbReference>
<dbReference type="InterPro" id="IPR011990">
    <property type="entry name" value="TPR-like_helical_dom_sf"/>
</dbReference>
<feature type="compositionally biased region" description="Low complexity" evidence="1">
    <location>
        <begin position="2516"/>
        <end position="2528"/>
    </location>
</feature>
<feature type="region of interest" description="Disordered" evidence="1">
    <location>
        <begin position="3487"/>
        <end position="3526"/>
    </location>
</feature>
<feature type="region of interest" description="Disordered" evidence="1">
    <location>
        <begin position="2664"/>
        <end position="2698"/>
    </location>
</feature>
<feature type="region of interest" description="Disordered" evidence="1">
    <location>
        <begin position="631"/>
        <end position="683"/>
    </location>
</feature>
<sequence>MAAEPVLVGVSADPSQGTEDWSDDFFFPSPSGGAKSHAGSFEALSPQLLPPDPPQLQQLQRPDSLRIPVVADGEDSDDGAWDDDFGTDQGTNLLTPEPPQAKIPDRFASANGAAEDSDDGDEEDWDTEFGFSGGSSLGRQQSDQPDAFPAQYGPSGAALLGGQLLDSDDLLDIAERALQAEVETGPLLVGGYGVLHEPHEVADWEREAVGASDSPETTRAIMAKGFRLLLKGSLGDAQAGNNNASTASVTGQASGAVPDSCRLADKLLRGDPGQTVRIIRYPRACHLVTLKALEGQGRAMHGPALIEWLTTLVQRHVAADAAKDARAQRRASAEVLLSLEAKSARLDVTAAHMLLESCAAAVRAGDDAAALNVTWRYLRVLDQQHRPSAAVAESARRFGGDPDDHSQFALLRLTLQMLELVALRPNLYERSGVRADGAGGGGSTAAAKSVAGSTSNPHLRGAAELRAPVRPPDKPPPVAASAAQPAAPGSFAEMLRTACQVFPAYRDCFALLELRAVAHHFREIVQAAEAEADDSGDGDDVSEGGSGEDSCATGSEAGNARGQQRGARSANKGEGRAGSARLSLRSRPGHFLWVAQTADKLVHTKLRYLAQTVCANYLELYARASSALQSTTAQQRQRQHHAHTQSGFVRPPPERQRGSAGGSTGGGGGARPGSVRTDGASSPGVTHLEAAPLFLQVSALSDLCLVLMGVSPLNLEEMTDVVDFLPSHHENAMWDMYDDGLGSSARQGDPDSLSGYSSGGDLDVGDDLDESWQNSPSSAAGGGGGASSGMRMLQATRSAGAIATAAAALSGSSAAAARVRAASPEAQRQHAAAEGSAPGAAGAAAATEQGGAPRKSSGDEPMLATPARDALPSPLPPPPGGGGGSGARLLSATMPLPLTNASLTATAAAATDAGVLSGGDGESPRSSHLAGEGMRLLDARCRGIREGDDAEPYLEMLLPAYRQLAEGCALKARAAFALGLLASAARKLELAASLHLEAVLVLDRLPVADTGHAPLVTPEGMHCLEKLGDVLLRGGKYDYGILALERAIDCYLEVALHRVEHDKLIRRVTRLTVDHGDVRRALEYHVRMLRRAKQGGNVNEFVYLAKELSRMLVDQGWFTDAEQYLRVASRLVAGTPLDKVYIRERGGGRPTVEGLMAPNATAGYATLSSLPVSSGSLDTINYSVPFLECLDGGAGAQGGWGPSMAAAAGGGGAVGSGGYALGSDGGRSMDSAHGETLRQRDRERDRRGATGVHSETSTPMDRGGYVGFDSDPLVQEGNGDMGGSAAGPSAVMDTQQYEVQMKLAEVLSTSLQFGKAVRLLHRLLRSRLVASQRSAIYMRLAHCYLKTRRLTAAEISLERVQLEADEALEVFASLGITSNSANPTTKDHKYSSGEWRRMLGGGADANKVGSMTSLTSVVAVVKSTEFLVLRAKCRLAADDPATALYWANIALAVCADSHQTNHMVLGRLHYLRARCLQRMVKRSWEDAIAGGAALRKPVGFAVESAACGPPPAWQSEGGEEGEGDADYFDEDGNASSRKSTWGEEIRRSSSLGAGGGAGGRAAQGSGAGAGDADCEEPELESDGSRMRTGSPSSVESSYAGSRAGASVQQGEAASRPWVPEAELADMCEAAFLQSQGHYRSADDIYYQGKCLARIAEMHLCRVFKHAALSQPPRRASTPGGGRGSTAAAAAAAAEEATAAAAAVLDEQSVLLNAEVHAAAALELAGDLASPLLLVLCLLNMAELHWLQGRPAPAYQAWKEAQALLNMTFLQRQDAKEYAAMHTVPRKMRAGAAGAAPLTGTLNVSARGRGRSQSSSPNRLPHAPTQTASPPKKSTWPWEQAQPQQQRGRAQGHEGGAAPPPPDADPQQRQQRRPTPTPMGMPSLPTVLHSPSTLVRVYGLLSRVVRMSFMMAGTPPVPSLLPSHSFPVVLASALPNHTHLLAGWQYLDSEVRQYQGLTKGPLQSAVAGRRQHRRAQRHNAAESIGSFGAVAGIRAASRTPNAGPGTGRSSPAASARGSVGGASTAGSERSAPLVPLRAGHRQRMRTQPGFMSQSSIESLDLSRSGSARPSGDLTLPAAQALSLGVRGLSRIDSFSSSPGILELSRQLSTPDAAALPPQALLIPQRISSGDAHSTVSAPASVGREGGGRDSRGGKRGGLSPPLRPMDVVTSATVVAGVADAPVTAPPAAAAAAAAAAAPQKSGTGKPGKKHRSHSIVGRMLGFGRSSNSAHAKLNKTDSRFTTASAASSSAPSSAASSSAPASCASTPMGAAAKHRGSAQTTTAAERAETVPEQRGTSVFKPATPPLSRMGPKSMTSPGTLSEAGGAGAGSVVSSTGGGRQKGIRHFVKRIASAGDKERERERDRERLAEEGYVGMAVDSRSTHGKPSLPQPQALLPGVPTVSAHSLPVNVRGKAHAAPHPPHRRTASMLASNSFASVGRAIEMTGAGKRAQRAARAACQNALSREMLEISELSPGSVGMYSDGDNIGLSDEDLPFAPALSADASDPASGGRGGRGSLGQQSAPGDVEGAVEGGGGGGTWPAASARTEALAKRASSLADGKEGRAARSSTNAAAAAAIDDIGIGSGGGGSEFGDPWRATTGGVGKGGGRYGKGGRMRGSLGEEQEGGKQAVRRRLSLITSSMRDKALAAEATDRFIVGDLQASAGRRGVPGNAPTAESSPFLSSRGRVATNASNKSGSQGSMASVCAAAVPPPPTGLDPALSPQRRALWTCFCLLKQATRKYSAGKVSLRDLRAMNIAIMQQIVQGGRGLGRPVSRSDKHLAADGKERERRAAQLATGQQHLSAISAATVVLPATPGMGAHAALHGGGAAALSEGWAGFASPPAAHPAAANIHTASTTDTMVRPSTAELADGGSAGGADRGNRDTSSASLFGSSMDATGALLNAGGGSVGDMGGSAALLGGSVNLAPSIRGLAAADSVNSGPGSGSTPTRSSRRRAHGQRRLRNASSTPSIKLRCDSFTASSSTAAGTPAAASKASVAATYESALAPLMGSRALRCRLHTYPPTFAFVLHVEQMYLYYAPATGDTRVIVCDSCSVPPLVPPSDDRTLAIRPQASADDAPCSAAAAAAAAAPPPPPVHTSTTPPLPPSPFTDGAAERRYDEVLMSIGKGAVGGVLPLVPRADREGGADDKALALLIETLTPQFALFLVTALLLEQPVLLVASPGSEEDMMHIETALLRLLRPFEWQYMSVPLCHQGSAHVLRHAVESKEPFLIGTYPSVLEALCPAGLRVPASVSDDRFPDRHSGVRAGAKHAHGGGGRAAYHSPGHEAAAAAGGMDGGSGNINMRAVYGGLGGGAGGGVGAIPLVRMSHVTVVDLDLGVIHPSKFLEYAAATTMHATYAPDADTVLRGMFSPSLQAAAAMGARDAGDRGSMDTRGSGGAAGGAAARRPSIGSDADTQGCVLGQGPWRSAAKGMLPPLPPRYRHRLGQKMERVLVEGPGSPYGATLNAMARTGSGPHLAGLVGMVGGRSARANGGGKGGGAEHGKAAGGKTSPQTSPNTAGTSLPSPAESLPMRLAECLRVEVFNIMISLLKPYHLFLRKPPGHRPPTPHPSSDHSQSASGDAPRHQHHAHSGGSSTQGTDPPEFLADAFLDFVKADTRSFLAHVLRTKAFGAFLRWTGRPAEKLGGQHHPMPLARSASVAVPHVAADIAAALRLQAMQQQRALSGISTASNTYAGGHHGASSTVPQGTPAHTATANSPPPASSPDSLFNMGGSQHHLSPAGGGGSIASAATQQQQRVPSLLGLHSGSASGSGKSIGAGTVDFTLSETSQSPALSSEPTPTVSMFGDRSTRSSIAGGGGGGGDGGSSGGGGAPAPSRHHSHTLQALHRGSQSHSLEGEGGGGEGGVVRQPPVLRPPPFPFRELFESEVRTRMRAKLAHLDKVYQVNEGRISLWVLAYFTDRRLFSPKATSPFAPAAGASQAPPLSAGGSNVVSPAGSSFAPGSGGRERGPLSPTESVASTIASTIASTRRGASPARSGSLGGGARQSGGGGGGGSSKPPKVKRRWCILDATKLSYYRSRSKTRVKGYIPFEPASVSLVTPPFAVHSGHATTEHDCVALVWNQEAAAPGESVPGTLVIRAEDMTTHRMLVRALKAKLTPREHLTMMRSLYGDSNP</sequence>
<feature type="compositionally biased region" description="Acidic residues" evidence="1">
    <location>
        <begin position="1572"/>
        <end position="1581"/>
    </location>
</feature>
<feature type="region of interest" description="Disordered" evidence="1">
    <location>
        <begin position="2932"/>
        <end position="2966"/>
    </location>
</feature>
<feature type="compositionally biased region" description="Polar residues" evidence="1">
    <location>
        <begin position="2688"/>
        <end position="2698"/>
    </location>
</feature>
<feature type="region of interest" description="Disordered" evidence="1">
    <location>
        <begin position="529"/>
        <end position="581"/>
    </location>
</feature>
<feature type="compositionally biased region" description="Low complexity" evidence="1">
    <location>
        <begin position="2243"/>
        <end position="2264"/>
    </location>
</feature>
<feature type="region of interest" description="Disordered" evidence="1">
    <location>
        <begin position="2243"/>
        <end position="2338"/>
    </location>
</feature>
<feature type="domain" description="cDENN" evidence="2">
    <location>
        <begin position="3145"/>
        <end position="3238"/>
    </location>
</feature>
<evidence type="ECO:0000313" key="4">
    <source>
        <dbReference type="Proteomes" id="UP000664859"/>
    </source>
</evidence>
<feature type="region of interest" description="Disordered" evidence="1">
    <location>
        <begin position="2599"/>
        <end position="2626"/>
    </location>
</feature>
<feature type="compositionally biased region" description="Polar residues" evidence="1">
    <location>
        <begin position="3784"/>
        <end position="3799"/>
    </location>
</feature>
<feature type="compositionally biased region" description="Acidic residues" evidence="1">
    <location>
        <begin position="530"/>
        <end position="542"/>
    </location>
</feature>
<feature type="compositionally biased region" description="Gly residues" evidence="1">
    <location>
        <begin position="659"/>
        <end position="671"/>
    </location>
</feature>
<feature type="region of interest" description="Disordered" evidence="1">
    <location>
        <begin position="1995"/>
        <end position="2072"/>
    </location>
</feature>
<feature type="compositionally biased region" description="Polar residues" evidence="1">
    <location>
        <begin position="2048"/>
        <end position="2066"/>
    </location>
</feature>
<dbReference type="InterPro" id="IPR001194">
    <property type="entry name" value="cDENN_dom"/>
</dbReference>
<feature type="compositionally biased region" description="Acidic residues" evidence="1">
    <location>
        <begin position="72"/>
        <end position="86"/>
    </location>
</feature>
<feature type="region of interest" description="Disordered" evidence="1">
    <location>
        <begin position="1224"/>
        <end position="1265"/>
    </location>
</feature>
<feature type="region of interest" description="Disordered" evidence="1">
    <location>
        <begin position="3558"/>
        <end position="3599"/>
    </location>
</feature>
<feature type="region of interest" description="Disordered" evidence="1">
    <location>
        <begin position="3081"/>
        <end position="3110"/>
    </location>
</feature>
<name>A0A836CI77_9STRA</name>
<feature type="region of interest" description="Disordered" evidence="1">
    <location>
        <begin position="2865"/>
        <end position="2888"/>
    </location>
</feature>
<feature type="region of interest" description="Disordered" evidence="1">
    <location>
        <begin position="3929"/>
        <end position="4018"/>
    </location>
</feature>
<feature type="compositionally biased region" description="Gly residues" evidence="1">
    <location>
        <begin position="2599"/>
        <end position="2611"/>
    </location>
</feature>
<keyword evidence="4" id="KW-1185">Reference proteome</keyword>
<feature type="region of interest" description="Disordered" evidence="1">
    <location>
        <begin position="3692"/>
        <end position="3754"/>
    </location>
</feature>